<protein>
    <recommendedName>
        <fullName evidence="4">NDT80 domain-containing protein</fullName>
    </recommendedName>
</protein>
<evidence type="ECO:0000256" key="1">
    <source>
        <dbReference type="ARBA" id="ARBA00023125"/>
    </source>
</evidence>
<organism evidence="5 6">
    <name type="scientific">Stachybotrys elegans</name>
    <dbReference type="NCBI Taxonomy" id="80388"/>
    <lineage>
        <taxon>Eukaryota</taxon>
        <taxon>Fungi</taxon>
        <taxon>Dikarya</taxon>
        <taxon>Ascomycota</taxon>
        <taxon>Pezizomycotina</taxon>
        <taxon>Sordariomycetes</taxon>
        <taxon>Hypocreomycetidae</taxon>
        <taxon>Hypocreales</taxon>
        <taxon>Stachybotryaceae</taxon>
        <taxon>Stachybotrys</taxon>
    </lineage>
</organism>
<dbReference type="GO" id="GO:0000228">
    <property type="term" value="C:nuclear chromosome"/>
    <property type="evidence" value="ECO:0007669"/>
    <property type="project" value="TreeGrafter"/>
</dbReference>
<evidence type="ECO:0000256" key="3">
    <source>
        <dbReference type="SAM" id="MobiDB-lite"/>
    </source>
</evidence>
<evidence type="ECO:0000313" key="5">
    <source>
        <dbReference type="EMBL" id="KAH7328247.1"/>
    </source>
</evidence>
<dbReference type="InterPro" id="IPR024061">
    <property type="entry name" value="NDT80_DNA-bd_dom"/>
</dbReference>
<dbReference type="InterPro" id="IPR008967">
    <property type="entry name" value="p53-like_TF_DNA-bd_sf"/>
</dbReference>
<dbReference type="Proteomes" id="UP000813444">
    <property type="component" value="Unassembled WGS sequence"/>
</dbReference>
<dbReference type="GO" id="GO:0045944">
    <property type="term" value="P:positive regulation of transcription by RNA polymerase II"/>
    <property type="evidence" value="ECO:0007669"/>
    <property type="project" value="TreeGrafter"/>
</dbReference>
<evidence type="ECO:0000259" key="4">
    <source>
        <dbReference type="PROSITE" id="PS51517"/>
    </source>
</evidence>
<dbReference type="GO" id="GO:0003677">
    <property type="term" value="F:DNA binding"/>
    <property type="evidence" value="ECO:0007669"/>
    <property type="project" value="UniProtKB-KW"/>
</dbReference>
<dbReference type="OrthoDB" id="2288358at2759"/>
<dbReference type="PANTHER" id="PTHR35144">
    <property type="entry name" value="MEIOSIS-SPECIFIC TRANSCRIPTION FACTOR NDT80"/>
    <property type="match status" value="1"/>
</dbReference>
<name>A0A8K0T555_9HYPO</name>
<dbReference type="PROSITE" id="PS51517">
    <property type="entry name" value="NDT80"/>
    <property type="match status" value="1"/>
</dbReference>
<proteinExistence type="predicted"/>
<feature type="region of interest" description="Disordered" evidence="3">
    <location>
        <begin position="377"/>
        <end position="413"/>
    </location>
</feature>
<feature type="compositionally biased region" description="Polar residues" evidence="3">
    <location>
        <begin position="84"/>
        <end position="103"/>
    </location>
</feature>
<reference evidence="5" key="1">
    <citation type="journal article" date="2021" name="Nat. Commun.">
        <title>Genetic determinants of endophytism in the Arabidopsis root mycobiome.</title>
        <authorList>
            <person name="Mesny F."/>
            <person name="Miyauchi S."/>
            <person name="Thiergart T."/>
            <person name="Pickel B."/>
            <person name="Atanasova L."/>
            <person name="Karlsson M."/>
            <person name="Huettel B."/>
            <person name="Barry K.W."/>
            <person name="Haridas S."/>
            <person name="Chen C."/>
            <person name="Bauer D."/>
            <person name="Andreopoulos W."/>
            <person name="Pangilinan J."/>
            <person name="LaButti K."/>
            <person name="Riley R."/>
            <person name="Lipzen A."/>
            <person name="Clum A."/>
            <person name="Drula E."/>
            <person name="Henrissat B."/>
            <person name="Kohler A."/>
            <person name="Grigoriev I.V."/>
            <person name="Martin F.M."/>
            <person name="Hacquard S."/>
        </authorList>
    </citation>
    <scope>NUCLEOTIDE SEQUENCE</scope>
    <source>
        <strain evidence="5">MPI-CAGE-CH-0235</strain>
    </source>
</reference>
<comment type="caution">
    <text evidence="5">The sequence shown here is derived from an EMBL/GenBank/DDBJ whole genome shotgun (WGS) entry which is preliminary data.</text>
</comment>
<dbReference type="Pfam" id="PF05224">
    <property type="entry name" value="NDT80_PhoG"/>
    <property type="match status" value="1"/>
</dbReference>
<accession>A0A8K0T555</accession>
<dbReference type="EMBL" id="JAGPNK010000001">
    <property type="protein sequence ID" value="KAH7328247.1"/>
    <property type="molecule type" value="Genomic_DNA"/>
</dbReference>
<sequence length="553" mass="60250">MRYSQDTNTTSLTIDHPQQAQLLGIFPAPGLNTNTSYSQDGDTFFQPPNSHIYPGIDIRARLPSSAASASTGMAHTHHHHRPSTLPQPGPQISTRDQYAQATPSFKRAAEHSSRSPSMPTSVVRRHPISPTPSHLSGFTTPATRMDASQFPGRPSTPNIPPLQPVQTFGSLHYMDGTATPIKVDIAGIIDKGFFMADGQWTCYRRNYFNCVCSFSLNPHCPGSLIQYSPPNSNQSLQVHGFSMSISAVVSDNDQQNIELVQHTPKRDKGPTAKPDRVPLEPKQGVGHHHMNLYGDSAAVGGPRGMYSDAYGGQGAGQAAATEHTFERIQFKQATQNNGKRRAAQQYYHLVVELWANVGTQASDSPLKVAVRKSAKMIVRGRSPGHYQNDRRGSQSSGPGGSAGTLGNYAPLSGLNDMSPTGLLGSTGSTAYSTPYENRNTAQASVRHHVVPAEMMMSPEEERKYMDRKPYMYYPGNHDMDEPDSIWKQRPEISQASANMEPATKIEYDITGPSRAFRAPPLARCGPFEGKPTSHGFYPTPSMLSPSGVNTTMT</sequence>
<gene>
    <name evidence="5" type="ORF">B0I35DRAFT_12688</name>
</gene>
<dbReference type="Gene3D" id="2.60.40.1390">
    <property type="entry name" value="NDT80 DNA-binding domain"/>
    <property type="match status" value="1"/>
</dbReference>
<dbReference type="InterPro" id="IPR052605">
    <property type="entry name" value="Fungal_trans_regulator"/>
</dbReference>
<dbReference type="GO" id="GO:0051321">
    <property type="term" value="P:meiotic cell cycle"/>
    <property type="evidence" value="ECO:0007669"/>
    <property type="project" value="TreeGrafter"/>
</dbReference>
<evidence type="ECO:0000313" key="6">
    <source>
        <dbReference type="Proteomes" id="UP000813444"/>
    </source>
</evidence>
<feature type="DNA-binding region" description="NDT80" evidence="2">
    <location>
        <begin position="118"/>
        <end position="390"/>
    </location>
</feature>
<keyword evidence="1 2" id="KW-0238">DNA-binding</keyword>
<dbReference type="PANTHER" id="PTHR35144:SF2">
    <property type="entry name" value="MEIOSIS-SPECIFIC TRANSCRIPTION FACTOR NDT80"/>
    <property type="match status" value="1"/>
</dbReference>
<dbReference type="AlphaFoldDB" id="A0A8K0T555"/>
<evidence type="ECO:0000256" key="2">
    <source>
        <dbReference type="PROSITE-ProRule" id="PRU00850"/>
    </source>
</evidence>
<keyword evidence="6" id="KW-1185">Reference proteome</keyword>
<dbReference type="GO" id="GO:0003700">
    <property type="term" value="F:DNA-binding transcription factor activity"/>
    <property type="evidence" value="ECO:0007669"/>
    <property type="project" value="UniProtKB-UniRule"/>
</dbReference>
<dbReference type="SUPFAM" id="SSF49417">
    <property type="entry name" value="p53-like transcription factors"/>
    <property type="match status" value="1"/>
</dbReference>
<dbReference type="InterPro" id="IPR037141">
    <property type="entry name" value="NDT80_DNA-bd_dom_sf"/>
</dbReference>
<feature type="domain" description="NDT80" evidence="4">
    <location>
        <begin position="118"/>
        <end position="390"/>
    </location>
</feature>
<feature type="region of interest" description="Disordered" evidence="3">
    <location>
        <begin position="65"/>
        <end position="139"/>
    </location>
</feature>
<feature type="compositionally biased region" description="Polar residues" evidence="3">
    <location>
        <begin position="541"/>
        <end position="553"/>
    </location>
</feature>
<feature type="region of interest" description="Disordered" evidence="3">
    <location>
        <begin position="532"/>
        <end position="553"/>
    </location>
</feature>